<dbReference type="EMBL" id="JACHIA010000012">
    <property type="protein sequence ID" value="MBB6072113.1"/>
    <property type="molecule type" value="Genomic_DNA"/>
</dbReference>
<name>A0A841H294_9BACT</name>
<reference evidence="2 3" key="1">
    <citation type="submission" date="2020-08" db="EMBL/GenBank/DDBJ databases">
        <title>Genomic Encyclopedia of Type Strains, Phase IV (KMG-IV): sequencing the most valuable type-strain genomes for metagenomic binning, comparative biology and taxonomic classification.</title>
        <authorList>
            <person name="Goeker M."/>
        </authorList>
    </citation>
    <scope>NUCLEOTIDE SEQUENCE [LARGE SCALE GENOMIC DNA]</scope>
    <source>
        <strain evidence="2 3">DSM 29007</strain>
    </source>
</reference>
<dbReference type="SUPFAM" id="SSF55729">
    <property type="entry name" value="Acyl-CoA N-acyltransferases (Nat)"/>
    <property type="match status" value="1"/>
</dbReference>
<organism evidence="2 3">
    <name type="scientific">Longimicrobium terrae</name>
    <dbReference type="NCBI Taxonomy" id="1639882"/>
    <lineage>
        <taxon>Bacteria</taxon>
        <taxon>Pseudomonadati</taxon>
        <taxon>Gemmatimonadota</taxon>
        <taxon>Longimicrobiia</taxon>
        <taxon>Longimicrobiales</taxon>
        <taxon>Longimicrobiaceae</taxon>
        <taxon>Longimicrobium</taxon>
    </lineage>
</organism>
<accession>A0A841H294</accession>
<dbReference type="GO" id="GO:0016747">
    <property type="term" value="F:acyltransferase activity, transferring groups other than amino-acyl groups"/>
    <property type="evidence" value="ECO:0007669"/>
    <property type="project" value="InterPro"/>
</dbReference>
<dbReference type="InterPro" id="IPR051531">
    <property type="entry name" value="N-acetyltransferase"/>
</dbReference>
<feature type="domain" description="N-acetyltransferase" evidence="1">
    <location>
        <begin position="16"/>
        <end position="181"/>
    </location>
</feature>
<keyword evidence="2" id="KW-0808">Transferase</keyword>
<sequence length="197" mass="22461">MLPDAITLPTLECERLRLRWLTPDDLPALFAVFGDPEVCRYWSRPAMLDVAEAAGLRDQIVSLFTQRSLFQWGIALRESDEVIGTCTLAGLDEPHHRASVGYALARAHWGRGYAGEALPRLVRFAFDELNLRRLEADVDPRNLASIRALERAGFMREGYQRERYHVNGEIQDTVLFGLLRREWREVGLDRPVSAPDT</sequence>
<dbReference type="Gene3D" id="3.40.630.30">
    <property type="match status" value="1"/>
</dbReference>
<dbReference type="PANTHER" id="PTHR43792">
    <property type="entry name" value="GNAT FAMILY, PUTATIVE (AFU_ORTHOLOGUE AFUA_3G00765)-RELATED-RELATED"/>
    <property type="match status" value="1"/>
</dbReference>
<proteinExistence type="predicted"/>
<evidence type="ECO:0000259" key="1">
    <source>
        <dbReference type="PROSITE" id="PS51186"/>
    </source>
</evidence>
<evidence type="ECO:0000313" key="2">
    <source>
        <dbReference type="EMBL" id="MBB6072113.1"/>
    </source>
</evidence>
<keyword evidence="3" id="KW-1185">Reference proteome</keyword>
<dbReference type="InterPro" id="IPR016181">
    <property type="entry name" value="Acyl_CoA_acyltransferase"/>
</dbReference>
<dbReference type="PROSITE" id="PS51186">
    <property type="entry name" value="GNAT"/>
    <property type="match status" value="1"/>
</dbReference>
<dbReference type="RefSeq" id="WP_170034742.1">
    <property type="nucleotide sequence ID" value="NZ_JABDTL010000001.1"/>
</dbReference>
<comment type="caution">
    <text evidence="2">The sequence shown here is derived from an EMBL/GenBank/DDBJ whole genome shotgun (WGS) entry which is preliminary data.</text>
</comment>
<dbReference type="AlphaFoldDB" id="A0A841H294"/>
<dbReference type="Proteomes" id="UP000582837">
    <property type="component" value="Unassembled WGS sequence"/>
</dbReference>
<protein>
    <submittedName>
        <fullName evidence="2">RimJ/RimL family protein N-acetyltransferase</fullName>
    </submittedName>
</protein>
<dbReference type="Pfam" id="PF13302">
    <property type="entry name" value="Acetyltransf_3"/>
    <property type="match status" value="1"/>
</dbReference>
<gene>
    <name evidence="2" type="ORF">HNQ61_003774</name>
</gene>
<evidence type="ECO:0000313" key="3">
    <source>
        <dbReference type="Proteomes" id="UP000582837"/>
    </source>
</evidence>
<dbReference type="InterPro" id="IPR000182">
    <property type="entry name" value="GNAT_dom"/>
</dbReference>